<name>A0ABT5D4M6_9BACT</name>
<sequence>MRLYCFPYSGAGASTYLGWGRRVASFVDLYAINLPGREHRSDETPIIDQDTLVDQLAEAITTQGDSRPFAFFGHSMGALLAFETARRLRKQQRAMPCLLAVSSVAAPQLDFMAQHTSQLLAKDPARLLRHFCAVPPEMLADPGVAAAALPPLLADILLLLRHRYVPEAPLDIPLLICGSDKDPMVPLDRLSAWKDQTARESSLYLYPGGHFYLNELLPELISDLNAEFAAAYQAVSEPGAQARNTDSPPLPAFALPSGV</sequence>
<dbReference type="Gene3D" id="3.40.50.1820">
    <property type="entry name" value="alpha/beta hydrolase"/>
    <property type="match status" value="1"/>
</dbReference>
<dbReference type="Pfam" id="PF00975">
    <property type="entry name" value="Thioesterase"/>
    <property type="match status" value="1"/>
</dbReference>
<evidence type="ECO:0000313" key="3">
    <source>
        <dbReference type="EMBL" id="MDC0708623.1"/>
    </source>
</evidence>
<organism evidence="3 4">
    <name type="scientific">Stigmatella ashevillensis</name>
    <dbReference type="NCBI Taxonomy" id="2995309"/>
    <lineage>
        <taxon>Bacteria</taxon>
        <taxon>Pseudomonadati</taxon>
        <taxon>Myxococcota</taxon>
        <taxon>Myxococcia</taxon>
        <taxon>Myxococcales</taxon>
        <taxon>Cystobacterineae</taxon>
        <taxon>Archangiaceae</taxon>
        <taxon>Stigmatella</taxon>
    </lineage>
</organism>
<accession>A0ABT5D4M6</accession>
<gene>
    <name evidence="3" type="ORF">POL68_09100</name>
</gene>
<evidence type="ECO:0000256" key="1">
    <source>
        <dbReference type="ARBA" id="ARBA00007169"/>
    </source>
</evidence>
<dbReference type="InterPro" id="IPR001031">
    <property type="entry name" value="Thioesterase"/>
</dbReference>
<proteinExistence type="inferred from homology"/>
<comment type="caution">
    <text evidence="3">The sequence shown here is derived from an EMBL/GenBank/DDBJ whole genome shotgun (WGS) entry which is preliminary data.</text>
</comment>
<evidence type="ECO:0000259" key="2">
    <source>
        <dbReference type="Pfam" id="PF00975"/>
    </source>
</evidence>
<keyword evidence="4" id="KW-1185">Reference proteome</keyword>
<comment type="similarity">
    <text evidence="1">Belongs to the thioesterase family.</text>
</comment>
<dbReference type="Proteomes" id="UP001221838">
    <property type="component" value="Unassembled WGS sequence"/>
</dbReference>
<dbReference type="InterPro" id="IPR012223">
    <property type="entry name" value="TEII"/>
</dbReference>
<dbReference type="InterPro" id="IPR029058">
    <property type="entry name" value="AB_hydrolase_fold"/>
</dbReference>
<protein>
    <submittedName>
        <fullName evidence="3">Alpha/beta fold hydrolase</fullName>
    </submittedName>
</protein>
<dbReference type="GO" id="GO:0016787">
    <property type="term" value="F:hydrolase activity"/>
    <property type="evidence" value="ECO:0007669"/>
    <property type="project" value="UniProtKB-KW"/>
</dbReference>
<dbReference type="PANTHER" id="PTHR11487">
    <property type="entry name" value="THIOESTERASE"/>
    <property type="match status" value="1"/>
</dbReference>
<feature type="domain" description="Thioesterase" evidence="2">
    <location>
        <begin position="2"/>
        <end position="226"/>
    </location>
</feature>
<dbReference type="PANTHER" id="PTHR11487:SF0">
    <property type="entry name" value="S-ACYL FATTY ACID SYNTHASE THIOESTERASE, MEDIUM CHAIN"/>
    <property type="match status" value="1"/>
</dbReference>
<keyword evidence="3" id="KW-0378">Hydrolase</keyword>
<dbReference type="RefSeq" id="WP_272146051.1">
    <property type="nucleotide sequence ID" value="NZ_JAQNDM010000002.1"/>
</dbReference>
<dbReference type="EMBL" id="JAQNDM010000002">
    <property type="protein sequence ID" value="MDC0708623.1"/>
    <property type="molecule type" value="Genomic_DNA"/>
</dbReference>
<reference evidence="3 4" key="1">
    <citation type="submission" date="2022-11" db="EMBL/GenBank/DDBJ databases">
        <title>Minimal conservation of predation-associated metabolite biosynthetic gene clusters underscores biosynthetic potential of Myxococcota including descriptions for ten novel species: Archangium lansinium sp. nov., Myxococcus landrumus sp. nov., Nannocystis bai.</title>
        <authorList>
            <person name="Ahearne A."/>
            <person name="Stevens C."/>
            <person name="Dowd S."/>
        </authorList>
    </citation>
    <scope>NUCLEOTIDE SEQUENCE [LARGE SCALE GENOMIC DNA]</scope>
    <source>
        <strain evidence="3 4">NCWAL01</strain>
    </source>
</reference>
<evidence type="ECO:0000313" key="4">
    <source>
        <dbReference type="Proteomes" id="UP001221838"/>
    </source>
</evidence>
<dbReference type="SUPFAM" id="SSF53474">
    <property type="entry name" value="alpha/beta-Hydrolases"/>
    <property type="match status" value="1"/>
</dbReference>